<name>A0AAN7Y3R2_9EURO</name>
<evidence type="ECO:0000256" key="1">
    <source>
        <dbReference type="SAM" id="MobiDB-lite"/>
    </source>
</evidence>
<evidence type="ECO:0000313" key="2">
    <source>
        <dbReference type="EMBL" id="KAK5081027.1"/>
    </source>
</evidence>
<organism evidence="2 3">
    <name type="scientific">Lithohypha guttulata</name>
    <dbReference type="NCBI Taxonomy" id="1690604"/>
    <lineage>
        <taxon>Eukaryota</taxon>
        <taxon>Fungi</taxon>
        <taxon>Dikarya</taxon>
        <taxon>Ascomycota</taxon>
        <taxon>Pezizomycotina</taxon>
        <taxon>Eurotiomycetes</taxon>
        <taxon>Chaetothyriomycetidae</taxon>
        <taxon>Chaetothyriales</taxon>
        <taxon>Trichomeriaceae</taxon>
        <taxon>Lithohypha</taxon>
    </lineage>
</organism>
<dbReference type="AlphaFoldDB" id="A0AAN7Y3R2"/>
<dbReference type="EMBL" id="JAVRRJ010000011">
    <property type="protein sequence ID" value="KAK5081027.1"/>
    <property type="molecule type" value="Genomic_DNA"/>
</dbReference>
<reference evidence="2 3" key="1">
    <citation type="submission" date="2023-08" db="EMBL/GenBank/DDBJ databases">
        <title>Black Yeasts Isolated from many extreme environments.</title>
        <authorList>
            <person name="Coleine C."/>
            <person name="Stajich J.E."/>
            <person name="Selbmann L."/>
        </authorList>
    </citation>
    <scope>NUCLEOTIDE SEQUENCE [LARGE SCALE GENOMIC DNA]</scope>
    <source>
        <strain evidence="2 3">CCFEE 5910</strain>
    </source>
</reference>
<keyword evidence="3" id="KW-1185">Reference proteome</keyword>
<comment type="caution">
    <text evidence="2">The sequence shown here is derived from an EMBL/GenBank/DDBJ whole genome shotgun (WGS) entry which is preliminary data.</text>
</comment>
<feature type="compositionally biased region" description="Basic and acidic residues" evidence="1">
    <location>
        <begin position="207"/>
        <end position="217"/>
    </location>
</feature>
<accession>A0AAN7Y3R2</accession>
<protein>
    <submittedName>
        <fullName evidence="2">Uncharacterized protein</fullName>
    </submittedName>
</protein>
<gene>
    <name evidence="2" type="ORF">LTR05_008344</name>
</gene>
<feature type="region of interest" description="Disordered" evidence="1">
    <location>
        <begin position="194"/>
        <end position="217"/>
    </location>
</feature>
<dbReference type="Proteomes" id="UP001309876">
    <property type="component" value="Unassembled WGS sequence"/>
</dbReference>
<feature type="region of interest" description="Disordered" evidence="1">
    <location>
        <begin position="1"/>
        <end position="31"/>
    </location>
</feature>
<sequence>MAAEKQPETATGVGETDISNDQPDQNSGMTEQLKAALEQIFHNTSTEVEVEVTDTVSSIPQELLRLGNEGGHNLRKPSAFRWRLRHQKDASQPASRLAEKTDDVFKHTDTTPWLQLDLNGKRSFWERKTSPGELVESHTLSSPTTPLCSDNSWIKHEKPRPANAGLCTTFTNEVNKPLASRIEKLKSLNFHMTNSEEKDQTAQTQKAHPELRKRNKDGAIEPTLSDKIDAAELVRDRLDAKLKSTLASHVRLQNQLDDLLGMHTSGRLGHMPEFDADSATTSREVPRDDTIQLLDTKNPRLMEIWAFDHISVDWATSQTLNRAYTLAHQLRDQINEVTISALYHRAQPGSVEAEQIDHIVSYLENKR</sequence>
<proteinExistence type="predicted"/>
<feature type="compositionally biased region" description="Polar residues" evidence="1">
    <location>
        <begin position="17"/>
        <end position="30"/>
    </location>
</feature>
<evidence type="ECO:0000313" key="3">
    <source>
        <dbReference type="Proteomes" id="UP001309876"/>
    </source>
</evidence>